<keyword evidence="4 7" id="KW-0575">Peroxidase</keyword>
<comment type="similarity">
    <text evidence="2 7">Belongs to the glutathione peroxidase family.</text>
</comment>
<keyword evidence="5" id="KW-0732">Signal</keyword>
<reference evidence="8 9" key="1">
    <citation type="submission" date="2022-12" db="EMBL/GenBank/DDBJ databases">
        <title>Chromosome-level genome of Tegillarca granosa.</title>
        <authorList>
            <person name="Kim J."/>
        </authorList>
    </citation>
    <scope>NUCLEOTIDE SEQUENCE [LARGE SCALE GENOMIC DNA]</scope>
    <source>
        <strain evidence="8">Teg-2019</strain>
        <tissue evidence="8">Adductor muscle</tissue>
    </source>
</reference>
<gene>
    <name evidence="8" type="ORF">KUTeg_019034</name>
</gene>
<dbReference type="Proteomes" id="UP001217089">
    <property type="component" value="Unassembled WGS sequence"/>
</dbReference>
<evidence type="ECO:0000313" key="9">
    <source>
        <dbReference type="Proteomes" id="UP001217089"/>
    </source>
</evidence>
<dbReference type="InterPro" id="IPR029760">
    <property type="entry name" value="GPX_CS"/>
</dbReference>
<dbReference type="EMBL" id="JARBDR010000917">
    <property type="protein sequence ID" value="KAJ8302638.1"/>
    <property type="molecule type" value="Genomic_DNA"/>
</dbReference>
<evidence type="ECO:0000256" key="1">
    <source>
        <dbReference type="ARBA" id="ARBA00004613"/>
    </source>
</evidence>
<keyword evidence="9" id="KW-1185">Reference proteome</keyword>
<dbReference type="PIRSF" id="PIRSF000303">
    <property type="entry name" value="Glutathion_perox"/>
    <property type="match status" value="1"/>
</dbReference>
<dbReference type="PRINTS" id="PR01011">
    <property type="entry name" value="GLUTPROXDASE"/>
</dbReference>
<evidence type="ECO:0000256" key="6">
    <source>
        <dbReference type="ARBA" id="ARBA00023002"/>
    </source>
</evidence>
<evidence type="ECO:0000256" key="2">
    <source>
        <dbReference type="ARBA" id="ARBA00006926"/>
    </source>
</evidence>
<accession>A0ABQ9EHA7</accession>
<comment type="caution">
    <text evidence="8">The sequence shown here is derived from an EMBL/GenBank/DDBJ whole genome shotgun (WGS) entry which is preliminary data.</text>
</comment>
<keyword evidence="6 7" id="KW-0560">Oxidoreductase</keyword>
<sequence>MSFSQLHNAHTVNDAVHGHKKLTPMSTVTSFYELSATLLSGKMEQFSKYEGRVTLLNELLHTYSARGLVILAFPCNQFGKLEPLENDEIRLFLQTIRPGSKFEPKFQLFAKTEVNGSNCNPIYEYLKMKQPFPLDDDGQLTRSADGFPWSPVTRYDISWNYEKFLITHDGQPVKRYTNRTKVEMLSRDIENLLRKIPKSVKERLQLQTE</sequence>
<evidence type="ECO:0000256" key="7">
    <source>
        <dbReference type="RuleBase" id="RU000499"/>
    </source>
</evidence>
<protein>
    <recommendedName>
        <fullName evidence="7">Glutathione peroxidase</fullName>
    </recommendedName>
</protein>
<dbReference type="Pfam" id="PF00255">
    <property type="entry name" value="GSHPx"/>
    <property type="match status" value="1"/>
</dbReference>
<dbReference type="SUPFAM" id="SSF52833">
    <property type="entry name" value="Thioredoxin-like"/>
    <property type="match status" value="1"/>
</dbReference>
<dbReference type="PROSITE" id="PS00763">
    <property type="entry name" value="GLUTATHIONE_PEROXID_2"/>
    <property type="match status" value="1"/>
</dbReference>
<dbReference type="PROSITE" id="PS51355">
    <property type="entry name" value="GLUTATHIONE_PEROXID_3"/>
    <property type="match status" value="1"/>
</dbReference>
<dbReference type="InterPro" id="IPR000889">
    <property type="entry name" value="Glutathione_peroxidase"/>
</dbReference>
<proteinExistence type="inferred from homology"/>
<dbReference type="PANTHER" id="PTHR11592">
    <property type="entry name" value="GLUTATHIONE PEROXIDASE"/>
    <property type="match status" value="1"/>
</dbReference>
<dbReference type="CDD" id="cd00340">
    <property type="entry name" value="GSH_Peroxidase"/>
    <property type="match status" value="1"/>
</dbReference>
<evidence type="ECO:0000256" key="5">
    <source>
        <dbReference type="ARBA" id="ARBA00022729"/>
    </source>
</evidence>
<name>A0ABQ9EHA7_TEGGR</name>
<dbReference type="PANTHER" id="PTHR11592:SF88">
    <property type="entry name" value="GLUTATHIONE PEROXIDASE-RELATED"/>
    <property type="match status" value="1"/>
</dbReference>
<dbReference type="Gene3D" id="3.40.30.10">
    <property type="entry name" value="Glutaredoxin"/>
    <property type="match status" value="1"/>
</dbReference>
<dbReference type="InterPro" id="IPR036249">
    <property type="entry name" value="Thioredoxin-like_sf"/>
</dbReference>
<evidence type="ECO:0000256" key="3">
    <source>
        <dbReference type="ARBA" id="ARBA00022525"/>
    </source>
</evidence>
<keyword evidence="3" id="KW-0964">Secreted</keyword>
<evidence type="ECO:0000313" key="8">
    <source>
        <dbReference type="EMBL" id="KAJ8302638.1"/>
    </source>
</evidence>
<organism evidence="8 9">
    <name type="scientific">Tegillarca granosa</name>
    <name type="common">Malaysian cockle</name>
    <name type="synonym">Anadara granosa</name>
    <dbReference type="NCBI Taxonomy" id="220873"/>
    <lineage>
        <taxon>Eukaryota</taxon>
        <taxon>Metazoa</taxon>
        <taxon>Spiralia</taxon>
        <taxon>Lophotrochozoa</taxon>
        <taxon>Mollusca</taxon>
        <taxon>Bivalvia</taxon>
        <taxon>Autobranchia</taxon>
        <taxon>Pteriomorphia</taxon>
        <taxon>Arcoida</taxon>
        <taxon>Arcoidea</taxon>
        <taxon>Arcidae</taxon>
        <taxon>Tegillarca</taxon>
    </lineage>
</organism>
<comment type="subcellular location">
    <subcellularLocation>
        <location evidence="1">Secreted</location>
    </subcellularLocation>
</comment>
<evidence type="ECO:0000256" key="4">
    <source>
        <dbReference type="ARBA" id="ARBA00022559"/>
    </source>
</evidence>